<keyword evidence="1" id="KW-1133">Transmembrane helix</keyword>
<evidence type="ECO:0000313" key="2">
    <source>
        <dbReference type="EMBL" id="OTF77182.1"/>
    </source>
</evidence>
<dbReference type="OrthoDB" id="6532006at2759"/>
<gene>
    <name evidence="2" type="ORF">BLA29_006173</name>
</gene>
<evidence type="ECO:0000313" key="3">
    <source>
        <dbReference type="Proteomes" id="UP000194236"/>
    </source>
</evidence>
<protein>
    <submittedName>
        <fullName evidence="2">Uncharacterized protein</fullName>
    </submittedName>
</protein>
<name>A0A1Y3B8K7_EURMA</name>
<feature type="transmembrane region" description="Helical" evidence="1">
    <location>
        <begin position="12"/>
        <end position="32"/>
    </location>
</feature>
<dbReference type="AlphaFoldDB" id="A0A1Y3B8K7"/>
<evidence type="ECO:0000256" key="1">
    <source>
        <dbReference type="SAM" id="Phobius"/>
    </source>
</evidence>
<keyword evidence="1" id="KW-0472">Membrane</keyword>
<proteinExistence type="predicted"/>
<organism evidence="2 3">
    <name type="scientific">Euroglyphus maynei</name>
    <name type="common">Mayne's house dust mite</name>
    <dbReference type="NCBI Taxonomy" id="6958"/>
    <lineage>
        <taxon>Eukaryota</taxon>
        <taxon>Metazoa</taxon>
        <taxon>Ecdysozoa</taxon>
        <taxon>Arthropoda</taxon>
        <taxon>Chelicerata</taxon>
        <taxon>Arachnida</taxon>
        <taxon>Acari</taxon>
        <taxon>Acariformes</taxon>
        <taxon>Sarcoptiformes</taxon>
        <taxon>Astigmata</taxon>
        <taxon>Psoroptidia</taxon>
        <taxon>Analgoidea</taxon>
        <taxon>Pyroglyphidae</taxon>
        <taxon>Pyroglyphinae</taxon>
        <taxon>Euroglyphus</taxon>
    </lineage>
</organism>
<keyword evidence="3" id="KW-1185">Reference proteome</keyword>
<dbReference type="EMBL" id="MUJZ01033943">
    <property type="protein sequence ID" value="OTF77182.1"/>
    <property type="molecule type" value="Genomic_DNA"/>
</dbReference>
<accession>A0A1Y3B8K7</accession>
<comment type="caution">
    <text evidence="2">The sequence shown here is derived from an EMBL/GenBank/DDBJ whole genome shotgun (WGS) entry which is preliminary data.</text>
</comment>
<dbReference type="Proteomes" id="UP000194236">
    <property type="component" value="Unassembled WGS sequence"/>
</dbReference>
<feature type="non-terminal residue" evidence="2">
    <location>
        <position position="1"/>
    </location>
</feature>
<keyword evidence="1" id="KW-0812">Transmembrane</keyword>
<sequence>HSLQRRGILTLAYGALKLVITVASVVGLLNLLNVNSDYNYRKDQAALSSLQNEVNRRMYQAIERLHGETSGLRLEMEDQRITSMLEVQFSRIELLIHEMFDEQNRNFAEPEDDKPEKLQLRVGAVEVDREYSLLQADAFDIGSVENRTGIEEICLSRYVGAKYLVYNRRTGCSKNTLFDPSSEKTTPFVYHSLECDTTPNVFKKSWERLLCDKKEYITPEEIVQVKTDDDYIYVYCFTQNITVSGRTSECRNKVYKFRRDQNITINQQVRHFHRIKVDKHVNLDRDLSELVNDRMYRSDGAKINLEELGSLIKHREWLAERVSKIHLRRYFTWTIVLALLLRKEALKMLERNAKVNSVII</sequence>
<reference evidence="2 3" key="1">
    <citation type="submission" date="2017-03" db="EMBL/GenBank/DDBJ databases">
        <title>Genome Survey of Euroglyphus maynei.</title>
        <authorList>
            <person name="Arlian L.G."/>
            <person name="Morgan M.S."/>
            <person name="Rider S.D."/>
        </authorList>
    </citation>
    <scope>NUCLEOTIDE SEQUENCE [LARGE SCALE GENOMIC DNA]</scope>
    <source>
        <strain evidence="2">Arlian Lab</strain>
        <tissue evidence="2">Whole body</tissue>
    </source>
</reference>